<evidence type="ECO:0000313" key="2">
    <source>
        <dbReference type="EMBL" id="CAG9328064.1"/>
    </source>
</evidence>
<evidence type="ECO:0000256" key="1">
    <source>
        <dbReference type="SAM" id="MobiDB-lite"/>
    </source>
</evidence>
<feature type="compositionally biased region" description="Acidic residues" evidence="1">
    <location>
        <begin position="385"/>
        <end position="411"/>
    </location>
</feature>
<feature type="compositionally biased region" description="Basic and acidic residues" evidence="1">
    <location>
        <begin position="372"/>
        <end position="384"/>
    </location>
</feature>
<dbReference type="AlphaFoldDB" id="A0AAU9JLE0"/>
<proteinExistence type="predicted"/>
<gene>
    <name evidence="2" type="ORF">BSTOLATCC_MIC45523</name>
</gene>
<organism evidence="2 3">
    <name type="scientific">Blepharisma stoltei</name>
    <dbReference type="NCBI Taxonomy" id="1481888"/>
    <lineage>
        <taxon>Eukaryota</taxon>
        <taxon>Sar</taxon>
        <taxon>Alveolata</taxon>
        <taxon>Ciliophora</taxon>
        <taxon>Postciliodesmatophora</taxon>
        <taxon>Heterotrichea</taxon>
        <taxon>Heterotrichida</taxon>
        <taxon>Blepharismidae</taxon>
        <taxon>Blepharisma</taxon>
    </lineage>
</organism>
<dbReference type="Proteomes" id="UP001162131">
    <property type="component" value="Unassembled WGS sequence"/>
</dbReference>
<evidence type="ECO:0008006" key="4">
    <source>
        <dbReference type="Google" id="ProtNLM"/>
    </source>
</evidence>
<sequence length="411" mass="47823">MSDLLTMRETLENSKFYTTEWQLQMLASASIWFIDSWSVSFIRQKPPHVINLLIILCQDSATNVIVPCFFGIFPHQSSLPIAEIYYRFFSVLQMKSLQKLEPLKIVIDYDTSLRSAVAQAFPHTEIYGSFIHKTRLLYNECKNIKCGLLGIKTAALSKTINYFIAYVLVISLMNEQDFHHHWNILKHQVNDEAFAGVISMIERDFVNPNGRYHSEMTFSHILEEKAFRIATPAIEGYHYRLKQLMKTYNVSSVDMLVEKVLVSEEKHFSSKVAEVNLQRIISPDLPEKFFFERSMGPLPIATSLGDIYGMLDHTPPQKLAELLIEQSEDIQLPQRRALVSLCNLEEYKKSLISFDTVSQSIMNLHQERKKKYREERKTRVKVEEPAMEVEEEEGEEEEEEEDEEDSEDMQE</sequence>
<reference evidence="2" key="1">
    <citation type="submission" date="2021-09" db="EMBL/GenBank/DDBJ databases">
        <authorList>
            <consortium name="AG Swart"/>
            <person name="Singh M."/>
            <person name="Singh A."/>
            <person name="Seah K."/>
            <person name="Emmerich C."/>
        </authorList>
    </citation>
    <scope>NUCLEOTIDE SEQUENCE</scope>
    <source>
        <strain evidence="2">ATCC30299</strain>
    </source>
</reference>
<keyword evidence="3" id="KW-1185">Reference proteome</keyword>
<accession>A0AAU9JLE0</accession>
<protein>
    <recommendedName>
        <fullName evidence="4">MULE transposase domain-containing protein</fullName>
    </recommendedName>
</protein>
<feature type="region of interest" description="Disordered" evidence="1">
    <location>
        <begin position="368"/>
        <end position="411"/>
    </location>
</feature>
<comment type="caution">
    <text evidence="2">The sequence shown here is derived from an EMBL/GenBank/DDBJ whole genome shotgun (WGS) entry which is preliminary data.</text>
</comment>
<evidence type="ECO:0000313" key="3">
    <source>
        <dbReference type="Proteomes" id="UP001162131"/>
    </source>
</evidence>
<name>A0AAU9JLE0_9CILI</name>
<dbReference type="EMBL" id="CAJZBQ010000045">
    <property type="protein sequence ID" value="CAG9328064.1"/>
    <property type="molecule type" value="Genomic_DNA"/>
</dbReference>